<name>A0A2N9IFX6_FAGSY</name>
<protein>
    <recommendedName>
        <fullName evidence="3">Stalled ribosome sensor GCN1-like HEAT repeats region domain-containing protein</fullName>
    </recommendedName>
</protein>
<dbReference type="Pfam" id="PF23271">
    <property type="entry name" value="HEAT_GCN1"/>
    <property type="match status" value="1"/>
</dbReference>
<gene>
    <name evidence="4" type="ORF">FSB_LOCUS51077</name>
</gene>
<dbReference type="Gene3D" id="1.25.10.10">
    <property type="entry name" value="Leucine-rich Repeat Variant"/>
    <property type="match status" value="1"/>
</dbReference>
<feature type="compositionally biased region" description="Polar residues" evidence="2">
    <location>
        <begin position="306"/>
        <end position="316"/>
    </location>
</feature>
<dbReference type="AlphaFoldDB" id="A0A2N9IFX6"/>
<evidence type="ECO:0000313" key="4">
    <source>
        <dbReference type="EMBL" id="SPD23195.1"/>
    </source>
</evidence>
<dbReference type="InterPro" id="IPR016024">
    <property type="entry name" value="ARM-type_fold"/>
</dbReference>
<accession>A0A2N9IFX6</accession>
<keyword evidence="1" id="KW-0677">Repeat</keyword>
<dbReference type="PANTHER" id="PTHR48412:SF1">
    <property type="entry name" value="ARM REPEAT SUPERFAMILY PROTEIN"/>
    <property type="match status" value="1"/>
</dbReference>
<dbReference type="InterPro" id="IPR011989">
    <property type="entry name" value="ARM-like"/>
</dbReference>
<dbReference type="PANTHER" id="PTHR48412">
    <property type="entry name" value="ARM REPEAT SUPERFAMILY PROTEIN"/>
    <property type="match status" value="1"/>
</dbReference>
<feature type="region of interest" description="Disordered" evidence="2">
    <location>
        <begin position="246"/>
        <end position="337"/>
    </location>
</feature>
<organism evidence="4">
    <name type="scientific">Fagus sylvatica</name>
    <name type="common">Beechnut</name>
    <dbReference type="NCBI Taxonomy" id="28930"/>
    <lineage>
        <taxon>Eukaryota</taxon>
        <taxon>Viridiplantae</taxon>
        <taxon>Streptophyta</taxon>
        <taxon>Embryophyta</taxon>
        <taxon>Tracheophyta</taxon>
        <taxon>Spermatophyta</taxon>
        <taxon>Magnoliopsida</taxon>
        <taxon>eudicotyledons</taxon>
        <taxon>Gunneridae</taxon>
        <taxon>Pentapetalae</taxon>
        <taxon>rosids</taxon>
        <taxon>fabids</taxon>
        <taxon>Fagales</taxon>
        <taxon>Fagaceae</taxon>
        <taxon>Fagus</taxon>
    </lineage>
</organism>
<dbReference type="EMBL" id="OIVN01005591">
    <property type="protein sequence ID" value="SPD23195.1"/>
    <property type="molecule type" value="Genomic_DNA"/>
</dbReference>
<sequence length="432" mass="47854">MELASSFVEGAKEDLIDLIYKFITHTFQVTNESGHREAYYTLSRILEMSLEEENTKGFLILNEIIITLKEGKEEVRKVAYDVLLKISASLKDSSAVSDEPHHKLISMIMGYLSGSSPHIKSGAVSALSVLVYKDVDIYLSMPDLVPSLLSLLHTKAAEVIKAVLGFVKVLVSCLQAKDLHRILSDVIYEVTVIVEIMIRKCGSAVVESVTPDKYKGFLKTVFENRHSKTTKESGADDTEMMLADSSLKASGSMPEKRKRKAMGSIPEENDFVEQSKRKREKKNNAGTPSSNDRHSSSGSGGHGLISVQSAKHSLNAKSMKGQSEGRWKKSKSNHNKVMTNCGKKKMEQTNTRKKDEAIHTPSASKLGKHKDESKASHIFIGESFSQELQEIKKFCELCWSSLKSENSVISLKMGAEKSKKASVWYSLVLTNG</sequence>
<dbReference type="InterPro" id="IPR057546">
    <property type="entry name" value="HEAT_GCN1"/>
</dbReference>
<evidence type="ECO:0000256" key="2">
    <source>
        <dbReference type="SAM" id="MobiDB-lite"/>
    </source>
</evidence>
<dbReference type="SUPFAM" id="SSF48371">
    <property type="entry name" value="ARM repeat"/>
    <property type="match status" value="1"/>
</dbReference>
<evidence type="ECO:0000256" key="1">
    <source>
        <dbReference type="ARBA" id="ARBA00022737"/>
    </source>
</evidence>
<proteinExistence type="predicted"/>
<reference evidence="4" key="1">
    <citation type="submission" date="2018-02" db="EMBL/GenBank/DDBJ databases">
        <authorList>
            <person name="Cohen D.B."/>
            <person name="Kent A.D."/>
        </authorList>
    </citation>
    <scope>NUCLEOTIDE SEQUENCE</scope>
</reference>
<feature type="domain" description="Stalled ribosome sensor GCN1-like HEAT repeats region" evidence="3">
    <location>
        <begin position="60"/>
        <end position="186"/>
    </location>
</feature>
<evidence type="ECO:0000259" key="3">
    <source>
        <dbReference type="Pfam" id="PF23271"/>
    </source>
</evidence>